<dbReference type="CDD" id="cd23669">
    <property type="entry name" value="GH55_SacteLam55A-like"/>
    <property type="match status" value="1"/>
</dbReference>
<accession>A0A378ICD6</accession>
<organism evidence="3 5">
    <name type="scientific">Legionella birminghamensis</name>
    <dbReference type="NCBI Taxonomy" id="28083"/>
    <lineage>
        <taxon>Bacteria</taxon>
        <taxon>Pseudomonadati</taxon>
        <taxon>Pseudomonadota</taxon>
        <taxon>Gammaproteobacteria</taxon>
        <taxon>Legionellales</taxon>
        <taxon>Legionellaceae</taxon>
        <taxon>Legionella</taxon>
    </lineage>
</organism>
<evidence type="ECO:0000313" key="5">
    <source>
        <dbReference type="Proteomes" id="UP000255066"/>
    </source>
</evidence>
<dbReference type="AlphaFoldDB" id="A0A378ICD6"/>
<dbReference type="EMBL" id="UGNW01000001">
    <property type="protein sequence ID" value="STX32673.1"/>
    <property type="molecule type" value="Genomic_DNA"/>
</dbReference>
<dbReference type="STRING" id="28083.Lbir_0360"/>
<sequence>MKKFIFSLSLSLLPVCNAAFANIDNQVSTDGLVVDNPFGANVIIFDPSMQPSDINNKILQIYNQQNNPANNYSVDFSDNRYAFIFMPGKYGSASSPVDVRVGVYTSVIGAGQKPDDVVITGAVRTQDRPNLGGVTTVFWRSMENLAILPTLGSLTDASIPKNQNVWAVSQASPARRIHVMGDLRLNDVSWSSGGLLADSRVDGTIYSGTQQQYLTRNTQFKAWNGSNWNMVFVGVTPGSQIPGGNWPNPPYSVIAKTPLIKEKPYLVFDKVSNQFALNVRTRRKNVSGTDWHIAGKNLPISSFYMVKPGDSAASINAALRQGSNLFITPGVYHLTDTINITRANTIVYGMGYPTFVSDTGKPIMDVSDVEGVQLAGFMIDGGPVSAPTLLQVGSSTNNKTHIDPVFIDDVYCRVGGPNNYKSRAASCMTINSNDVVIDNTWLWRADHGSNVGWTDNVGDYGIIINGNNVKTYNLMSEHFEKYNVLWNGNGGIMYEFQSEPAYDVPSQQAWMDGNINGYAVYKVGNNVTSHTAIGLGVYTNFRNAIWMDSAILAPKLPGVSISHIIGFWLGANGNSGYRHSVNNDGCGVNQGSRLCQYSEWK</sequence>
<gene>
    <name evidence="2" type="ORF">Lbir_0360</name>
    <name evidence="3" type="ORF">NCTC12437_02468</name>
</gene>
<protein>
    <submittedName>
        <fullName evidence="3">Uncharacterized protein</fullName>
    </submittedName>
</protein>
<proteinExistence type="predicted"/>
<dbReference type="SUPFAM" id="SSF51126">
    <property type="entry name" value="Pectin lyase-like"/>
    <property type="match status" value="1"/>
</dbReference>
<feature type="signal peptide" evidence="1">
    <location>
        <begin position="1"/>
        <end position="21"/>
    </location>
</feature>
<dbReference type="InterPro" id="IPR012334">
    <property type="entry name" value="Pectin_lyas_fold"/>
</dbReference>
<dbReference type="Proteomes" id="UP000255066">
    <property type="component" value="Unassembled WGS sequence"/>
</dbReference>
<reference evidence="2 4" key="1">
    <citation type="submission" date="2015-11" db="EMBL/GenBank/DDBJ databases">
        <title>Genomic analysis of 38 Legionella species identifies large and diverse effector repertoires.</title>
        <authorList>
            <person name="Burstein D."/>
            <person name="Amaro F."/>
            <person name="Zusman T."/>
            <person name="Lifshitz Z."/>
            <person name="Cohen O."/>
            <person name="Gilbert J.A."/>
            <person name="Pupko T."/>
            <person name="Shuman H.A."/>
            <person name="Segal G."/>
        </authorList>
    </citation>
    <scope>NUCLEOTIDE SEQUENCE [LARGE SCALE GENOMIC DNA]</scope>
    <source>
        <strain evidence="2 4">CDC#1407-AL-14</strain>
    </source>
</reference>
<dbReference type="OrthoDB" id="2479530at2"/>
<dbReference type="Gene3D" id="2.160.20.10">
    <property type="entry name" value="Single-stranded right-handed beta-helix, Pectin lyase-like"/>
    <property type="match status" value="1"/>
</dbReference>
<evidence type="ECO:0000256" key="1">
    <source>
        <dbReference type="SAM" id="SignalP"/>
    </source>
</evidence>
<dbReference type="InterPro" id="IPR059186">
    <property type="entry name" value="SACTE_4363"/>
</dbReference>
<dbReference type="InterPro" id="IPR011050">
    <property type="entry name" value="Pectin_lyase_fold/virulence"/>
</dbReference>
<evidence type="ECO:0000313" key="2">
    <source>
        <dbReference type="EMBL" id="KTC75448.1"/>
    </source>
</evidence>
<evidence type="ECO:0000313" key="3">
    <source>
        <dbReference type="EMBL" id="STX32673.1"/>
    </source>
</evidence>
<feature type="chain" id="PRO_5017028413" evidence="1">
    <location>
        <begin position="22"/>
        <end position="601"/>
    </location>
</feature>
<evidence type="ECO:0000313" key="4">
    <source>
        <dbReference type="Proteomes" id="UP000054735"/>
    </source>
</evidence>
<name>A0A378ICD6_9GAMM</name>
<dbReference type="Proteomes" id="UP000054735">
    <property type="component" value="Unassembled WGS sequence"/>
</dbReference>
<reference evidence="3 5" key="2">
    <citation type="submission" date="2018-06" db="EMBL/GenBank/DDBJ databases">
        <authorList>
            <consortium name="Pathogen Informatics"/>
            <person name="Doyle S."/>
        </authorList>
    </citation>
    <scope>NUCLEOTIDE SEQUENCE [LARGE SCALE GENOMIC DNA]</scope>
    <source>
        <strain evidence="3 5">NCTC12437</strain>
    </source>
</reference>
<dbReference type="RefSeq" id="WP_058522483.1">
    <property type="nucleotide sequence ID" value="NZ_CAAAHV010000011.1"/>
</dbReference>
<keyword evidence="1" id="KW-0732">Signal</keyword>
<keyword evidence="4" id="KW-1185">Reference proteome</keyword>
<dbReference type="EMBL" id="LNXT01000004">
    <property type="protein sequence ID" value="KTC75448.1"/>
    <property type="molecule type" value="Genomic_DNA"/>
</dbReference>